<organism evidence="1 2">
    <name type="scientific">Alternaria panax</name>
    <dbReference type="NCBI Taxonomy" id="48097"/>
    <lineage>
        <taxon>Eukaryota</taxon>
        <taxon>Fungi</taxon>
        <taxon>Dikarya</taxon>
        <taxon>Ascomycota</taxon>
        <taxon>Pezizomycotina</taxon>
        <taxon>Dothideomycetes</taxon>
        <taxon>Pleosporomycetidae</taxon>
        <taxon>Pleosporales</taxon>
        <taxon>Pleosporineae</taxon>
        <taxon>Pleosporaceae</taxon>
        <taxon>Alternaria</taxon>
        <taxon>Alternaria sect. Panax</taxon>
    </lineage>
</organism>
<keyword evidence="2" id="KW-1185">Reference proteome</keyword>
<sequence>MDNVASLTKAFTGATAIFAMADYWFPLSDPKVRAEAEQKGIPPNELCAELEAQRAKNLARAAAAPEL</sequence>
<accession>A0AAD4FKS7</accession>
<dbReference type="Gene3D" id="3.40.50.720">
    <property type="entry name" value="NAD(P)-binding Rossmann-like Domain"/>
    <property type="match status" value="1"/>
</dbReference>
<name>A0AAD4FKS7_9PLEO</name>
<dbReference type="Proteomes" id="UP001199106">
    <property type="component" value="Unassembled WGS sequence"/>
</dbReference>
<evidence type="ECO:0000313" key="1">
    <source>
        <dbReference type="EMBL" id="KAG9189199.1"/>
    </source>
</evidence>
<dbReference type="EMBL" id="JAANER010000005">
    <property type="protein sequence ID" value="KAG9189199.1"/>
    <property type="molecule type" value="Genomic_DNA"/>
</dbReference>
<gene>
    <name evidence="1" type="ORF">G6011_06067</name>
</gene>
<comment type="caution">
    <text evidence="1">The sequence shown here is derived from an EMBL/GenBank/DDBJ whole genome shotgun (WGS) entry which is preliminary data.</text>
</comment>
<reference evidence="1" key="1">
    <citation type="submission" date="2021-07" db="EMBL/GenBank/DDBJ databases">
        <title>Genome Resource of American Ginseng Black Spot Pathogen Alternaria panax.</title>
        <authorList>
            <person name="Qiu C."/>
            <person name="Wang W."/>
            <person name="Liu Z."/>
        </authorList>
    </citation>
    <scope>NUCLEOTIDE SEQUENCE</scope>
    <source>
        <strain evidence="1">BNCC115425</strain>
    </source>
</reference>
<evidence type="ECO:0000313" key="2">
    <source>
        <dbReference type="Proteomes" id="UP001199106"/>
    </source>
</evidence>
<dbReference type="AlphaFoldDB" id="A0AAD4FKS7"/>
<protein>
    <submittedName>
        <fullName evidence="1">Uncharacterized protein</fullName>
    </submittedName>
</protein>
<proteinExistence type="predicted"/>